<dbReference type="PANTHER" id="PTHR48009:SF4">
    <property type="entry name" value="LEUCINE-RICH REPEAT (LRR) FAMILY PROTEIN"/>
    <property type="match status" value="1"/>
</dbReference>
<dbReference type="Proteomes" id="UP000734854">
    <property type="component" value="Unassembled WGS sequence"/>
</dbReference>
<evidence type="ECO:0000313" key="2">
    <source>
        <dbReference type="EMBL" id="KAG6470603.1"/>
    </source>
</evidence>
<dbReference type="AlphaFoldDB" id="A0A8J5C1T8"/>
<keyword evidence="3" id="KW-1185">Reference proteome</keyword>
<organism evidence="2 3">
    <name type="scientific">Zingiber officinale</name>
    <name type="common">Ginger</name>
    <name type="synonym">Amomum zingiber</name>
    <dbReference type="NCBI Taxonomy" id="94328"/>
    <lineage>
        <taxon>Eukaryota</taxon>
        <taxon>Viridiplantae</taxon>
        <taxon>Streptophyta</taxon>
        <taxon>Embryophyta</taxon>
        <taxon>Tracheophyta</taxon>
        <taxon>Spermatophyta</taxon>
        <taxon>Magnoliopsida</taxon>
        <taxon>Liliopsida</taxon>
        <taxon>Zingiberales</taxon>
        <taxon>Zingiberaceae</taxon>
        <taxon>Zingiber</taxon>
    </lineage>
</organism>
<dbReference type="Pfam" id="PF00560">
    <property type="entry name" value="LRR_1"/>
    <property type="match status" value="2"/>
</dbReference>
<sequence length="348" mass="37139">MSRGRLGPQDTESTRLGGLGIDLRSTRIRRILMKLARTSLTPRVLGEARAGKRSLAILRSGRCDNGRWLPPHPTTYFGRISACPRSFAIRKGLRDKPDSDFLSAWDFTADPCTFPGVDALILRLGRLSELVELSLVPGRVTGPIPDAFSGCSELRFLALTLRLVPGVYRLSLLKLSNLILCHNQLSGSIPPFPASSPLLRLDLKHNQLSGPVPPLPPSLRYLSLGSNALTVRVEAVLPRRIRLNFLDLSSNFLEGPIHLQRSGCGAPPTAQRLLRSAGSPAGRRGHPGGGPELQPALGNRTSAAGRGWPGSSAKSPGPGARHRGCAPSTSAPSGEANCWIGYATAGSN</sequence>
<evidence type="ECO:0000313" key="3">
    <source>
        <dbReference type="Proteomes" id="UP000734854"/>
    </source>
</evidence>
<dbReference type="SUPFAM" id="SSF52058">
    <property type="entry name" value="L domain-like"/>
    <property type="match status" value="1"/>
</dbReference>
<accession>A0A8J5C1T8</accession>
<feature type="region of interest" description="Disordered" evidence="1">
    <location>
        <begin position="263"/>
        <end position="337"/>
    </location>
</feature>
<evidence type="ECO:0000256" key="1">
    <source>
        <dbReference type="SAM" id="MobiDB-lite"/>
    </source>
</evidence>
<dbReference type="Gene3D" id="3.80.10.10">
    <property type="entry name" value="Ribonuclease Inhibitor"/>
    <property type="match status" value="1"/>
</dbReference>
<dbReference type="InterPro" id="IPR032675">
    <property type="entry name" value="LRR_dom_sf"/>
</dbReference>
<reference evidence="2 3" key="1">
    <citation type="submission" date="2020-08" db="EMBL/GenBank/DDBJ databases">
        <title>Plant Genome Project.</title>
        <authorList>
            <person name="Zhang R.-G."/>
        </authorList>
    </citation>
    <scope>NUCLEOTIDE SEQUENCE [LARGE SCALE GENOMIC DNA]</scope>
    <source>
        <tissue evidence="2">Rhizome</tissue>
    </source>
</reference>
<dbReference type="EMBL" id="JACMSC010000021">
    <property type="protein sequence ID" value="KAG6470603.1"/>
    <property type="molecule type" value="Genomic_DNA"/>
</dbReference>
<protein>
    <submittedName>
        <fullName evidence="2">Uncharacterized protein</fullName>
    </submittedName>
</protein>
<proteinExistence type="predicted"/>
<dbReference type="InterPro" id="IPR053213">
    <property type="entry name" value="RLP29"/>
</dbReference>
<dbReference type="PANTHER" id="PTHR48009">
    <property type="entry name" value="LEUCINE-RICH REPEAT (LRR) FAMILY PROTEIN"/>
    <property type="match status" value="1"/>
</dbReference>
<name>A0A8J5C1T8_ZINOF</name>
<dbReference type="InterPro" id="IPR001611">
    <property type="entry name" value="Leu-rich_rpt"/>
</dbReference>
<comment type="caution">
    <text evidence="2">The sequence shown here is derived from an EMBL/GenBank/DDBJ whole genome shotgun (WGS) entry which is preliminary data.</text>
</comment>
<gene>
    <name evidence="2" type="ORF">ZIOFF_071677</name>
</gene>